<feature type="non-terminal residue" evidence="2">
    <location>
        <position position="240"/>
    </location>
</feature>
<keyword evidence="1" id="KW-0472">Membrane</keyword>
<dbReference type="AlphaFoldDB" id="A0A9D1HD43"/>
<evidence type="ECO:0000313" key="2">
    <source>
        <dbReference type="EMBL" id="HIT98812.1"/>
    </source>
</evidence>
<keyword evidence="1" id="KW-1133">Transmembrane helix</keyword>
<sequence length="240" mass="27552">MYSWCNYAEYAGKIGPTLFGYEVGIGDIIDSIMAFFTLISLILLWYSIVEMKRDRDAAYRPSLLMNPIEYTITWNDKGEEEWLSSSKPQKEGSVNILEDGKVHVSLEIPVILFREDGLETISIVNVGVGAAKNIVFRWNRNNIDSLQKQLLEIDSSRKDFCSVDKNITFTINKHIVAADMPKDYRLMYMLADAKQTYTIPIPTSYTILIHEIFKAAKEKEKDTIAHFTLEIEYTDVQGKR</sequence>
<gene>
    <name evidence="2" type="ORF">IAD12_00970</name>
</gene>
<name>A0A9D1HD43_9FIRM</name>
<protein>
    <submittedName>
        <fullName evidence="2">Uncharacterized protein</fullName>
    </submittedName>
</protein>
<reference evidence="2" key="2">
    <citation type="journal article" date="2021" name="PeerJ">
        <title>Extensive microbial diversity within the chicken gut microbiome revealed by metagenomics and culture.</title>
        <authorList>
            <person name="Gilroy R."/>
            <person name="Ravi A."/>
            <person name="Getino M."/>
            <person name="Pursley I."/>
            <person name="Horton D.L."/>
            <person name="Alikhan N.F."/>
            <person name="Baker D."/>
            <person name="Gharbi K."/>
            <person name="Hall N."/>
            <person name="Watson M."/>
            <person name="Adriaenssens E.M."/>
            <person name="Foster-Nyarko E."/>
            <person name="Jarju S."/>
            <person name="Secka A."/>
            <person name="Antonio M."/>
            <person name="Oren A."/>
            <person name="Chaudhuri R.R."/>
            <person name="La Ragione R."/>
            <person name="Hildebrand F."/>
            <person name="Pallen M.J."/>
        </authorList>
    </citation>
    <scope>NUCLEOTIDE SEQUENCE</scope>
    <source>
        <strain evidence="2">CHK176-22527</strain>
    </source>
</reference>
<keyword evidence="1" id="KW-0812">Transmembrane</keyword>
<evidence type="ECO:0000313" key="3">
    <source>
        <dbReference type="Proteomes" id="UP000824159"/>
    </source>
</evidence>
<organism evidence="2 3">
    <name type="scientific">Candidatus Allocopromorpha excrementavium</name>
    <dbReference type="NCBI Taxonomy" id="2840741"/>
    <lineage>
        <taxon>Bacteria</taxon>
        <taxon>Bacillati</taxon>
        <taxon>Bacillota</taxon>
        <taxon>Clostridia</taxon>
        <taxon>Eubacteriales</taxon>
        <taxon>Eubacteriaceae</taxon>
        <taxon>Eubacteriaceae incertae sedis</taxon>
        <taxon>Candidatus Allocopromorpha</taxon>
    </lineage>
</organism>
<reference evidence="2" key="1">
    <citation type="submission" date="2020-10" db="EMBL/GenBank/DDBJ databases">
        <authorList>
            <person name="Gilroy R."/>
        </authorList>
    </citation>
    <scope>NUCLEOTIDE SEQUENCE</scope>
    <source>
        <strain evidence="2">CHK176-22527</strain>
    </source>
</reference>
<dbReference type="Proteomes" id="UP000824159">
    <property type="component" value="Unassembled WGS sequence"/>
</dbReference>
<proteinExistence type="predicted"/>
<evidence type="ECO:0000256" key="1">
    <source>
        <dbReference type="SAM" id="Phobius"/>
    </source>
</evidence>
<comment type="caution">
    <text evidence="2">The sequence shown here is derived from an EMBL/GenBank/DDBJ whole genome shotgun (WGS) entry which is preliminary data.</text>
</comment>
<feature type="transmembrane region" description="Helical" evidence="1">
    <location>
        <begin position="28"/>
        <end position="46"/>
    </location>
</feature>
<accession>A0A9D1HD43</accession>
<dbReference type="EMBL" id="DVLX01000013">
    <property type="protein sequence ID" value="HIT98812.1"/>
    <property type="molecule type" value="Genomic_DNA"/>
</dbReference>